<accession>A0A9W7CWT4</accession>
<dbReference type="Pfam" id="PF20147">
    <property type="entry name" value="Crinkler"/>
    <property type="match status" value="1"/>
</dbReference>
<reference evidence="6" key="1">
    <citation type="submission" date="2023-04" db="EMBL/GenBank/DDBJ databases">
        <title>Phytophthora fragariaefolia NBRC 109709.</title>
        <authorList>
            <person name="Ichikawa N."/>
            <person name="Sato H."/>
            <person name="Tonouchi N."/>
        </authorList>
    </citation>
    <scope>NUCLEOTIDE SEQUENCE</scope>
    <source>
        <strain evidence="6">NBRC 109709</strain>
    </source>
</reference>
<dbReference type="GO" id="GO:0005576">
    <property type="term" value="C:extracellular region"/>
    <property type="evidence" value="ECO:0007669"/>
    <property type="project" value="UniProtKB-SubCell"/>
</dbReference>
<dbReference type="SUPFAM" id="SSF56112">
    <property type="entry name" value="Protein kinase-like (PK-like)"/>
    <property type="match status" value="1"/>
</dbReference>
<name>A0A9W7CWT4_9STRA</name>
<gene>
    <name evidence="6" type="ORF">Pfra01_001617200</name>
</gene>
<dbReference type="Proteomes" id="UP001165121">
    <property type="component" value="Unassembled WGS sequence"/>
</dbReference>
<comment type="subcellular location">
    <subcellularLocation>
        <location evidence="1">Host cell</location>
    </subcellularLocation>
    <subcellularLocation>
        <location evidence="2">Secreted</location>
    </subcellularLocation>
</comment>
<dbReference type="Pfam" id="PF17667">
    <property type="entry name" value="Pkinase_fungal"/>
    <property type="match status" value="1"/>
</dbReference>
<dbReference type="GO" id="GO:0005524">
    <property type="term" value="F:ATP binding"/>
    <property type="evidence" value="ECO:0007669"/>
    <property type="project" value="InterPro"/>
</dbReference>
<dbReference type="InterPro" id="IPR040976">
    <property type="entry name" value="Pkinase_fungal"/>
</dbReference>
<dbReference type="GO" id="GO:0043657">
    <property type="term" value="C:host cell"/>
    <property type="evidence" value="ECO:0007669"/>
    <property type="project" value="UniProtKB-SubCell"/>
</dbReference>
<sequence length="647" mass="73445">MVGSYNAQQILRFPQKLEGSIAWNFQFTSTTTKYCSINLLVVQDESIKTMVTTLTCLLLGSPSEEPFCIQVDDQRIVDSVKDAIKAENPDIKCPNRKLKLYVAKKNDGAWINSSDPLLRKLKTGMDLAEIGLLTRDPIDTLASVREIFSEVSETHVIHILIKVPDSENSHSTAATLSVMPVFDEGWTYRWKEAFNKERVLPEALPPVADLESFFEGDLPVKIGVPESFYRWSQRFYCSERIFKPTNLEPCVTFLNEVGYRAIRSVTDGDTKATYISYWDDSIRNVLEFVLSGKSSRYTIEAPLDGGPATPDFVFVLDSVCVVRGEEEGPKPLVAESPRFRKFDQVPWRHDSTQIRAHRLNSYNILHTCPRVHLLLAVLNMSRLLQSIASLCPATGKDEYRVLSRSNGVEIFLEPTRVTKTFLPHKFFAASEQEVVYHVLDRKTVNSNRLLRSDHDKRRMIFAPRGIATKPANLKELFIAICGVLWGLRGLHAASWMHRDIRWSNVMKRNNESTSWFLIDFMDALLSPADSSSGAHLRRENHAPDIFDPNRNHTTAVDVWSVGYLIETSDVQGVDLGKITAFKDELMHSDPSRRPTAEAALQRIMELEKEYLQEIKTKKKETEQNTIAQKRAAEDSDTSPSSKEQRTA</sequence>
<comment type="caution">
    <text evidence="6">The sequence shown here is derived from an EMBL/GenBank/DDBJ whole genome shotgun (WGS) entry which is preliminary data.</text>
</comment>
<proteinExistence type="predicted"/>
<evidence type="ECO:0000256" key="2">
    <source>
        <dbReference type="ARBA" id="ARBA00004613"/>
    </source>
</evidence>
<keyword evidence="3" id="KW-0964">Secreted</keyword>
<dbReference type="GO" id="GO:0004672">
    <property type="term" value="F:protein kinase activity"/>
    <property type="evidence" value="ECO:0007669"/>
    <property type="project" value="InterPro"/>
</dbReference>
<feature type="domain" description="Protein kinase" evidence="5">
    <location>
        <begin position="259"/>
        <end position="647"/>
    </location>
</feature>
<feature type="region of interest" description="Disordered" evidence="4">
    <location>
        <begin position="615"/>
        <end position="647"/>
    </location>
</feature>
<evidence type="ECO:0000256" key="4">
    <source>
        <dbReference type="SAM" id="MobiDB-lite"/>
    </source>
</evidence>
<evidence type="ECO:0000256" key="1">
    <source>
        <dbReference type="ARBA" id="ARBA00004340"/>
    </source>
</evidence>
<dbReference type="Gene3D" id="1.10.510.10">
    <property type="entry name" value="Transferase(Phosphotransferase) domain 1"/>
    <property type="match status" value="1"/>
</dbReference>
<dbReference type="EMBL" id="BSXT01001805">
    <property type="protein sequence ID" value="GMF45323.1"/>
    <property type="molecule type" value="Genomic_DNA"/>
</dbReference>
<evidence type="ECO:0000313" key="7">
    <source>
        <dbReference type="Proteomes" id="UP001165121"/>
    </source>
</evidence>
<evidence type="ECO:0000313" key="6">
    <source>
        <dbReference type="EMBL" id="GMF45323.1"/>
    </source>
</evidence>
<evidence type="ECO:0000259" key="5">
    <source>
        <dbReference type="PROSITE" id="PS50011"/>
    </source>
</evidence>
<dbReference type="InterPro" id="IPR045379">
    <property type="entry name" value="Crinkler_N"/>
</dbReference>
<evidence type="ECO:0000256" key="3">
    <source>
        <dbReference type="ARBA" id="ARBA00022525"/>
    </source>
</evidence>
<dbReference type="InterPro" id="IPR011009">
    <property type="entry name" value="Kinase-like_dom_sf"/>
</dbReference>
<organism evidence="6 7">
    <name type="scientific">Phytophthora fragariaefolia</name>
    <dbReference type="NCBI Taxonomy" id="1490495"/>
    <lineage>
        <taxon>Eukaryota</taxon>
        <taxon>Sar</taxon>
        <taxon>Stramenopiles</taxon>
        <taxon>Oomycota</taxon>
        <taxon>Peronosporomycetes</taxon>
        <taxon>Peronosporales</taxon>
        <taxon>Peronosporaceae</taxon>
        <taxon>Phytophthora</taxon>
    </lineage>
</organism>
<keyword evidence="7" id="KW-1185">Reference proteome</keyword>
<dbReference type="InterPro" id="IPR000719">
    <property type="entry name" value="Prot_kinase_dom"/>
</dbReference>
<protein>
    <submittedName>
        <fullName evidence="6">Unnamed protein product</fullName>
    </submittedName>
</protein>
<dbReference type="OrthoDB" id="165806at2759"/>
<dbReference type="AlphaFoldDB" id="A0A9W7CWT4"/>
<dbReference type="PROSITE" id="PS50011">
    <property type="entry name" value="PROTEIN_KINASE_DOM"/>
    <property type="match status" value="1"/>
</dbReference>